<evidence type="ECO:0000313" key="5">
    <source>
        <dbReference type="EMBL" id="KAI4529834.1"/>
    </source>
</evidence>
<dbReference type="PANTHER" id="PTHR45960:SF1">
    <property type="entry name" value="GRB2-ASSOCIATED-BINDING PROTEIN 2"/>
    <property type="match status" value="1"/>
</dbReference>
<dbReference type="InterPro" id="IPR011993">
    <property type="entry name" value="PH-like_dom_sf"/>
</dbReference>
<dbReference type="Gene3D" id="2.30.29.30">
    <property type="entry name" value="Pleckstrin-homology domain (PH domain)/Phosphotyrosine-binding domain (PTB)"/>
    <property type="match status" value="1"/>
</dbReference>
<dbReference type="Proteomes" id="UP001214576">
    <property type="component" value="Unassembled WGS sequence"/>
</dbReference>
<name>A0AAD4TPE5_OVIAM</name>
<protein>
    <recommendedName>
        <fullName evidence="4">PH domain-containing protein</fullName>
    </recommendedName>
</protein>
<dbReference type="InterPro" id="IPR046355">
    <property type="entry name" value="Gab1-4-like"/>
</dbReference>
<evidence type="ECO:0000313" key="6">
    <source>
        <dbReference type="Proteomes" id="UP001214576"/>
    </source>
</evidence>
<keyword evidence="1" id="KW-0597">Phosphoprotein</keyword>
<dbReference type="Pfam" id="PF00169">
    <property type="entry name" value="PH"/>
    <property type="match status" value="1"/>
</dbReference>
<feature type="domain" description="PH" evidence="4">
    <location>
        <begin position="8"/>
        <end position="119"/>
    </location>
</feature>
<comment type="similarity">
    <text evidence="2">Belongs to the GAB family.</text>
</comment>
<dbReference type="FunFam" id="2.30.29.30:FF:000166">
    <property type="entry name" value="GRB2-associated-binding protein 1 isoform X1"/>
    <property type="match status" value="1"/>
</dbReference>
<dbReference type="SMART" id="SM00233">
    <property type="entry name" value="PH"/>
    <property type="match status" value="1"/>
</dbReference>
<feature type="region of interest" description="Disordered" evidence="3">
    <location>
        <begin position="628"/>
        <end position="657"/>
    </location>
</feature>
<gene>
    <name evidence="5" type="ORF">MG293_019690</name>
</gene>
<evidence type="ECO:0000259" key="4">
    <source>
        <dbReference type="PROSITE" id="PS50003"/>
    </source>
</evidence>
<feature type="compositionally biased region" description="Low complexity" evidence="3">
    <location>
        <begin position="537"/>
        <end position="548"/>
    </location>
</feature>
<evidence type="ECO:0000256" key="3">
    <source>
        <dbReference type="SAM" id="MobiDB-lite"/>
    </source>
</evidence>
<dbReference type="SUPFAM" id="SSF50729">
    <property type="entry name" value="PH domain-like"/>
    <property type="match status" value="1"/>
</dbReference>
<dbReference type="PANTHER" id="PTHR45960">
    <property type="entry name" value="GRB2-ASSOCIATED-BINDING PROTEIN"/>
    <property type="match status" value="1"/>
</dbReference>
<feature type="region of interest" description="Disordered" evidence="3">
    <location>
        <begin position="344"/>
        <end position="427"/>
    </location>
</feature>
<keyword evidence="6" id="KW-1185">Reference proteome</keyword>
<evidence type="ECO:0000256" key="1">
    <source>
        <dbReference type="ARBA" id="ARBA00022553"/>
    </source>
</evidence>
<dbReference type="EMBL" id="JAKZEL010000026">
    <property type="protein sequence ID" value="KAI4529834.1"/>
    <property type="molecule type" value="Genomic_DNA"/>
</dbReference>
<evidence type="ECO:0000256" key="2">
    <source>
        <dbReference type="ARBA" id="ARBA00029462"/>
    </source>
</evidence>
<dbReference type="InterPro" id="IPR001849">
    <property type="entry name" value="PH_domain"/>
</dbReference>
<dbReference type="PROSITE" id="PS50003">
    <property type="entry name" value="PH_DOMAIN"/>
    <property type="match status" value="1"/>
</dbReference>
<reference evidence="5" key="1">
    <citation type="submission" date="2022-03" db="EMBL/GenBank/DDBJ databases">
        <title>Genomic analyses of argali, domestic sheep and their hybrids provide insights into chromosomal evolution, heterosis and genetic basis of agronomic traits.</title>
        <authorList>
            <person name="Li M."/>
        </authorList>
    </citation>
    <scope>NUCLEOTIDE SEQUENCE</scope>
    <source>
        <strain evidence="5">CAU-MHL-2022a</strain>
        <tissue evidence="5">Skin</tissue>
    </source>
</reference>
<proteinExistence type="inferred from homology"/>
<comment type="caution">
    <text evidence="5">The sequence shown here is derived from an EMBL/GenBank/DDBJ whole genome shotgun (WGS) entry which is preliminary data.</text>
</comment>
<feature type="region of interest" description="Disordered" evidence="3">
    <location>
        <begin position="490"/>
        <end position="548"/>
    </location>
</feature>
<feature type="compositionally biased region" description="Low complexity" evidence="3">
    <location>
        <begin position="141"/>
        <end position="150"/>
    </location>
</feature>
<dbReference type="GO" id="GO:0005068">
    <property type="term" value="F:transmembrane receptor protein tyrosine kinase adaptor activity"/>
    <property type="evidence" value="ECO:0007669"/>
    <property type="project" value="TreeGrafter"/>
</dbReference>
<dbReference type="AlphaFoldDB" id="A0AAD4TPE5"/>
<accession>A0AAD4TPE5</accession>
<feature type="region of interest" description="Disordered" evidence="3">
    <location>
        <begin position="129"/>
        <end position="166"/>
    </location>
</feature>
<organism evidence="5 6">
    <name type="scientific">Ovis ammon polii</name>
    <dbReference type="NCBI Taxonomy" id="230172"/>
    <lineage>
        <taxon>Eukaryota</taxon>
        <taxon>Metazoa</taxon>
        <taxon>Chordata</taxon>
        <taxon>Craniata</taxon>
        <taxon>Vertebrata</taxon>
        <taxon>Euteleostomi</taxon>
        <taxon>Mammalia</taxon>
        <taxon>Eutheria</taxon>
        <taxon>Laurasiatheria</taxon>
        <taxon>Artiodactyla</taxon>
        <taxon>Ruminantia</taxon>
        <taxon>Pecora</taxon>
        <taxon>Bovidae</taxon>
        <taxon>Caprinae</taxon>
        <taxon>Ovis</taxon>
    </lineage>
</organism>
<dbReference type="GO" id="GO:0005737">
    <property type="term" value="C:cytoplasm"/>
    <property type="evidence" value="ECO:0007669"/>
    <property type="project" value="TreeGrafter"/>
</dbReference>
<sequence>MSGGGGGDVVCTGWLRKSPPEKKLRRYAWKKRWFILRSGRMSGDPDVLEYYKNDHSKKPLRIINLNFCEQVDAGLTFNKKELQDSFVFDIKTSERTFYLVAETEEDMNKWVQSICQICGFNQAEESTDSLRNISAPHAPRSSPAELSSSSQHLLRERKASAPSHSSQPTLFTFEPALSNHVQPALSASAPQEYLYLHQCISRRAESTRSASFSQGTRASFLMRSDTAVQKLAQGNGHCVNGVGGQVHGFYSLPKPSRHNAEFRDSAYDLPRSLAAHGHTKGSLTGSETDNEDVYTFKTPSSTLCREFGDLLVDNVDVPATPLSAYQIPRTFTLDKNHNAMAVATPGDSAIAPPPRPPKPSQADTPRWGSPQQRPPTGEGSRSVSAAATIPRRNTLPAMDNSRLHRASSCESYDYPQRGGDSAGRSAESMSDAVSAFLPAKAVVGRSDSTNSEDNYVPMNPGSSTLLALERAGDNSQSVYIPMSPGPHHFDPLGYPSSALSLHRGSSRGSEIQPPPVNRNLKPDRKATPSAPAPPSTAAPSPHRASPAPTLETVKRTTSLCKTPCLHLPFPAAPTAQRPRRALAVWIIWPWTSSRAPRAPTASHPRHRSLPTRRWTTFRWTRRRPRPCRTPCRSGQTCGSPRSPPRAPSCDAHAREGPGGHSAEPAWLLALRLSSAPSCPPPLSSATLAFKALGIRDPDPFPLGGEGLIEALPLPSPGPPLIFISNGHPTLVRALAKKHP</sequence>